<dbReference type="PROSITE" id="PS52015">
    <property type="entry name" value="TONB_CTD"/>
    <property type="match status" value="1"/>
</dbReference>
<comment type="subcellular location">
    <subcellularLocation>
        <location evidence="1">Membrane</location>
        <topology evidence="1">Single-pass membrane protein</topology>
    </subcellularLocation>
</comment>
<dbReference type="NCBIfam" id="TIGR01352">
    <property type="entry name" value="tonB_Cterm"/>
    <property type="match status" value="1"/>
</dbReference>
<reference evidence="7" key="1">
    <citation type="journal article" date="2019" name="Int. J. Syst. Evol. Microbiol.">
        <title>The Global Catalogue of Microorganisms (GCM) 10K type strain sequencing project: providing services to taxonomists for standard genome sequencing and annotation.</title>
        <authorList>
            <consortium name="The Broad Institute Genomics Platform"/>
            <consortium name="The Broad Institute Genome Sequencing Center for Infectious Disease"/>
            <person name="Wu L."/>
            <person name="Ma J."/>
        </authorList>
    </citation>
    <scope>NUCLEOTIDE SEQUENCE [LARGE SCALE GENOMIC DNA]</scope>
    <source>
        <strain evidence="7">NBRC 111980</strain>
    </source>
</reference>
<keyword evidence="7" id="KW-1185">Reference proteome</keyword>
<keyword evidence="3" id="KW-1133">Transmembrane helix</keyword>
<proteinExistence type="predicted"/>
<evidence type="ECO:0000256" key="3">
    <source>
        <dbReference type="ARBA" id="ARBA00022989"/>
    </source>
</evidence>
<evidence type="ECO:0000256" key="2">
    <source>
        <dbReference type="ARBA" id="ARBA00022692"/>
    </source>
</evidence>
<comment type="caution">
    <text evidence="6">The sequence shown here is derived from an EMBL/GenBank/DDBJ whole genome shotgun (WGS) entry which is preliminary data.</text>
</comment>
<feature type="domain" description="TonB C-terminal" evidence="5">
    <location>
        <begin position="1"/>
        <end position="80"/>
    </location>
</feature>
<evidence type="ECO:0000313" key="7">
    <source>
        <dbReference type="Proteomes" id="UP001156670"/>
    </source>
</evidence>
<evidence type="ECO:0000259" key="5">
    <source>
        <dbReference type="PROSITE" id="PS52015"/>
    </source>
</evidence>
<evidence type="ECO:0000313" key="6">
    <source>
        <dbReference type="EMBL" id="GLQ94456.1"/>
    </source>
</evidence>
<protein>
    <recommendedName>
        <fullName evidence="5">TonB C-terminal domain-containing protein</fullName>
    </recommendedName>
</protein>
<sequence>MDANGHIVTGTTAVFTLIDYRGVVVEACIEQSSGNDALDKSAIRRMAAASYHPEIKSGFPASSYVLTPITFGPTGTKSAPLPNIPEGERCETQPLPGISAAEVAAAEGKRVTIFPTPAGVVPDVGQPWPTDMNGVPINVDVYTTVLVDKTGHIISVGSTKPNNYAAFNAMASQAIAKMTFASSDVEHWTVVGFHFRANK</sequence>
<organism evidence="6 7">
    <name type="scientific">Dyella acidisoli</name>
    <dbReference type="NCBI Taxonomy" id="1867834"/>
    <lineage>
        <taxon>Bacteria</taxon>
        <taxon>Pseudomonadati</taxon>
        <taxon>Pseudomonadota</taxon>
        <taxon>Gammaproteobacteria</taxon>
        <taxon>Lysobacterales</taxon>
        <taxon>Rhodanobacteraceae</taxon>
        <taxon>Dyella</taxon>
    </lineage>
</organism>
<dbReference type="EMBL" id="BSOB01000046">
    <property type="protein sequence ID" value="GLQ94456.1"/>
    <property type="molecule type" value="Genomic_DNA"/>
</dbReference>
<dbReference type="Pfam" id="PF03544">
    <property type="entry name" value="TonB_C"/>
    <property type="match status" value="1"/>
</dbReference>
<dbReference type="Proteomes" id="UP001156670">
    <property type="component" value="Unassembled WGS sequence"/>
</dbReference>
<evidence type="ECO:0000256" key="1">
    <source>
        <dbReference type="ARBA" id="ARBA00004167"/>
    </source>
</evidence>
<keyword evidence="2" id="KW-0812">Transmembrane</keyword>
<dbReference type="SUPFAM" id="SSF74653">
    <property type="entry name" value="TolA/TonB C-terminal domain"/>
    <property type="match status" value="2"/>
</dbReference>
<name>A0ABQ5XSL3_9GAMM</name>
<keyword evidence="4" id="KW-0472">Membrane</keyword>
<accession>A0ABQ5XSL3</accession>
<gene>
    <name evidence="6" type="ORF">GCM10007901_34080</name>
</gene>
<dbReference type="InterPro" id="IPR037682">
    <property type="entry name" value="TonB_C"/>
</dbReference>
<dbReference type="Gene3D" id="3.30.1150.10">
    <property type="match status" value="1"/>
</dbReference>
<evidence type="ECO:0000256" key="4">
    <source>
        <dbReference type="ARBA" id="ARBA00023136"/>
    </source>
</evidence>
<dbReference type="InterPro" id="IPR006260">
    <property type="entry name" value="TonB/TolA_C"/>
</dbReference>